<dbReference type="GO" id="GO:0022857">
    <property type="term" value="F:transmembrane transporter activity"/>
    <property type="evidence" value="ECO:0007669"/>
    <property type="project" value="InterPro"/>
</dbReference>
<feature type="transmembrane region" description="Helical" evidence="2">
    <location>
        <begin position="93"/>
        <end position="111"/>
    </location>
</feature>
<organism evidence="4 5">
    <name type="scientific">Hericium alpestre</name>
    <dbReference type="NCBI Taxonomy" id="135208"/>
    <lineage>
        <taxon>Eukaryota</taxon>
        <taxon>Fungi</taxon>
        <taxon>Dikarya</taxon>
        <taxon>Basidiomycota</taxon>
        <taxon>Agaricomycotina</taxon>
        <taxon>Agaricomycetes</taxon>
        <taxon>Russulales</taxon>
        <taxon>Hericiaceae</taxon>
        <taxon>Hericium</taxon>
    </lineage>
</organism>
<feature type="transmembrane region" description="Helical" evidence="2">
    <location>
        <begin position="202"/>
        <end position="226"/>
    </location>
</feature>
<dbReference type="SUPFAM" id="SSF103473">
    <property type="entry name" value="MFS general substrate transporter"/>
    <property type="match status" value="1"/>
</dbReference>
<keyword evidence="2" id="KW-1133">Transmembrane helix</keyword>
<evidence type="ECO:0000259" key="3">
    <source>
        <dbReference type="PROSITE" id="PS50850"/>
    </source>
</evidence>
<keyword evidence="5" id="KW-1185">Reference proteome</keyword>
<feature type="transmembrane region" description="Helical" evidence="2">
    <location>
        <begin position="6"/>
        <end position="24"/>
    </location>
</feature>
<feature type="transmembrane region" description="Helical" evidence="2">
    <location>
        <begin position="62"/>
        <end position="81"/>
    </location>
</feature>
<dbReference type="PANTHER" id="PTHR42910:SF1">
    <property type="entry name" value="MAJOR FACILITATOR SUPERFAMILY (MFS) PROFILE DOMAIN-CONTAINING PROTEIN"/>
    <property type="match status" value="1"/>
</dbReference>
<evidence type="ECO:0000313" key="5">
    <source>
        <dbReference type="Proteomes" id="UP000298061"/>
    </source>
</evidence>
<sequence>MPFSRVSRVPTLLQAGYVVGLLFITPMGDLVRRRPLVIASVAISASLSIGLASTGSVVAFEALSFLTGVFTVASPILIPLAADLAPPERRASAMSIVLSGYLLGIVIARVLAGVIAEFSSWRIVYYVAVGVQYAACLGLYAFCPDYPAKNTDITYFGILWTMAKLAVTEPLLVQTYLILLLSDVSYITFWVTLTFILGQSPYHYSTLVIGLFGLIGLFGVSMAPLIGRFIDRLVPWYSALLGTILLITFWAIETGAAGINIAAVVVVCLGLDFSDTMQQLSLMSSVLSIEEGARSRLNAVIILAVRPQLYHNFVKLTIYQKFIGQLIGTSVSTKIYVDDGWRPAAAFGLGCMGLQLLLLLLRGPHCERYTWLGYQGGYGWRRSWGREVENALNEQLEDKDIE</sequence>
<evidence type="ECO:0000256" key="2">
    <source>
        <dbReference type="SAM" id="Phobius"/>
    </source>
</evidence>
<dbReference type="STRING" id="135208.A0A4Z0A544"/>
<feature type="domain" description="Major facilitator superfamily (MFS) profile" evidence="3">
    <location>
        <begin position="1"/>
        <end position="367"/>
    </location>
</feature>
<comment type="subcellular location">
    <subcellularLocation>
        <location evidence="1">Membrane</location>
        <topology evidence="1">Multi-pass membrane protein</topology>
    </subcellularLocation>
</comment>
<evidence type="ECO:0000256" key="1">
    <source>
        <dbReference type="ARBA" id="ARBA00004141"/>
    </source>
</evidence>
<dbReference type="Gene3D" id="1.20.1250.20">
    <property type="entry name" value="MFS general substrate transporter like domains"/>
    <property type="match status" value="1"/>
</dbReference>
<feature type="transmembrane region" description="Helical" evidence="2">
    <location>
        <begin position="257"/>
        <end position="274"/>
    </location>
</feature>
<dbReference type="InterPro" id="IPR036259">
    <property type="entry name" value="MFS_trans_sf"/>
</dbReference>
<dbReference type="GO" id="GO:0016020">
    <property type="term" value="C:membrane"/>
    <property type="evidence" value="ECO:0007669"/>
    <property type="project" value="UniProtKB-SubCell"/>
</dbReference>
<name>A0A4Z0A544_9AGAM</name>
<dbReference type="EMBL" id="SFCI01000135">
    <property type="protein sequence ID" value="TFY82166.1"/>
    <property type="molecule type" value="Genomic_DNA"/>
</dbReference>
<evidence type="ECO:0000313" key="4">
    <source>
        <dbReference type="EMBL" id="TFY82166.1"/>
    </source>
</evidence>
<protein>
    <recommendedName>
        <fullName evidence="3">Major facilitator superfamily (MFS) profile domain-containing protein</fullName>
    </recommendedName>
</protein>
<reference evidence="4 5" key="1">
    <citation type="submission" date="2019-02" db="EMBL/GenBank/DDBJ databases">
        <title>Genome sequencing of the rare red list fungi Hericium alpestre (H. flagellum).</title>
        <authorList>
            <person name="Buettner E."/>
            <person name="Kellner H."/>
        </authorList>
    </citation>
    <scope>NUCLEOTIDE SEQUENCE [LARGE SCALE GENOMIC DNA]</scope>
    <source>
        <strain evidence="4 5">DSM 108284</strain>
    </source>
</reference>
<accession>A0A4Z0A544</accession>
<dbReference type="InterPro" id="IPR011701">
    <property type="entry name" value="MFS"/>
</dbReference>
<keyword evidence="2" id="KW-0812">Transmembrane</keyword>
<dbReference type="AlphaFoldDB" id="A0A4Z0A544"/>
<feature type="transmembrane region" description="Helical" evidence="2">
    <location>
        <begin position="171"/>
        <end position="196"/>
    </location>
</feature>
<dbReference type="Proteomes" id="UP000298061">
    <property type="component" value="Unassembled WGS sequence"/>
</dbReference>
<comment type="caution">
    <text evidence="4">The sequence shown here is derived from an EMBL/GenBank/DDBJ whole genome shotgun (WGS) entry which is preliminary data.</text>
</comment>
<dbReference type="Pfam" id="PF07690">
    <property type="entry name" value="MFS_1"/>
    <property type="match status" value="1"/>
</dbReference>
<dbReference type="InterPro" id="IPR020846">
    <property type="entry name" value="MFS_dom"/>
</dbReference>
<dbReference type="OrthoDB" id="2105912at2759"/>
<feature type="transmembrane region" description="Helical" evidence="2">
    <location>
        <begin position="36"/>
        <end position="56"/>
    </location>
</feature>
<keyword evidence="2" id="KW-0472">Membrane</keyword>
<gene>
    <name evidence="4" type="ORF">EWM64_g1844</name>
</gene>
<dbReference type="PANTHER" id="PTHR42910">
    <property type="entry name" value="TRANSPORTER SCO4007-RELATED"/>
    <property type="match status" value="1"/>
</dbReference>
<proteinExistence type="predicted"/>
<dbReference type="PROSITE" id="PS50850">
    <property type="entry name" value="MFS"/>
    <property type="match status" value="1"/>
</dbReference>
<feature type="transmembrane region" description="Helical" evidence="2">
    <location>
        <begin position="123"/>
        <end position="143"/>
    </location>
</feature>